<dbReference type="SUPFAM" id="SSF57716">
    <property type="entry name" value="Glucocorticoid receptor-like (DNA-binding domain)"/>
    <property type="match status" value="2"/>
</dbReference>
<keyword evidence="8" id="KW-0675">Receptor</keyword>
<evidence type="ECO:0000313" key="13">
    <source>
        <dbReference type="EMBL" id="CAG5125116.1"/>
    </source>
</evidence>
<comment type="subcellular location">
    <subcellularLocation>
        <location evidence="1">Nucleus</location>
    </subcellularLocation>
</comment>
<sequence>MREVNQSLTATDKTIEVKPALNFISNSKKGRMHDIDNIRGCASPKPAKHARIEDYITFRGNHTRKLEKDDRYDCFETRRRDNVKDVKAEMRGSLEFIREKEELNVCHRDIVIASNSSVTSTRECLSRRCSFGSTESPPALLSSNSVNGDTNLSVFKSSPEHISISTEEGYIQDQLDSSTASVHHSKKEHEQTDINSKNLTAAEIQTSTVLSTTPSDYKGDAVLCQVCEDAAAGFYCGAYICEACKKFFIRASKQNELRYQCPRSRSCPITRESRVHCQYCRYQKCLRLSMYYPKGGKKIGSKMGVQEIPCRVCSAPSSGFHFGALTCEGCKGFFRRMVKERDSYSYKCGRNGHCEINATTRNMCKACRYNKCLQIGMSVEGSRIGRQPNAVRHAISVEAKKQTALKIEPGSVTQPTDSSQSHLSIDSFAPDPSEHEELNDDHQPVSMIQVSSSVDAGKTVFKEMNAVKPYPLLSSQENHLLSRAEQHNLLEVSMPHSDIIKYPVPSHEFHNHTHNVCSSTSILSSLSVNASSGINPEMSERFQNQTCELIPGDEAEDLSIDLSSLRTSNTGHIHPPDTTLTSKTVDLSSSSVYTSSTPPTGSMCLLSPSLCQPVSPHYHPVEYTYRDQQNSACTYFSNDFVNQNRNYKLSYQHTEKYDSLNTCYSDTQKEEDMSQQETFLSMLYTHNAEAEILRSSFSTPFCHSNRSPNAIPNEHQMSQIHPLGSSPLHHPQIWPFRHNPEGIHAVECASQINKADRNLDHLNVNSFPDRHCSSPQPHRLNLLLPLYAPPHSLPQYVASPEASYPYDESRYSPAASSQSTNISEPLNTSTVTVTDTRNQYELTVPTEELHVILLDAARNLAHFCAVVNINTEITLEITLAVYPERFKDVDSTWEKMMEHFNFLSQRIVPFAKSRCFRGLKIDDQVLLLRVATYSLVILNHSRAYEPETGFYNYFNLTQRETHMISNLMLSHAHYKHIGSLLQKQGLTEVEYAYMSCILLLNNEYPGLENTVMTQKLKERYVNAFLDYEIEHFPKGRLRFAEMLLHLSEFSQLNTQHSIAVGLVITKNPQLHIPQLYAEMYTNNDSVLDSSDSANGYDIPDVCELHEPPVVDIVR</sequence>
<dbReference type="GO" id="GO:0008270">
    <property type="term" value="F:zinc ion binding"/>
    <property type="evidence" value="ECO:0007669"/>
    <property type="project" value="UniProtKB-KW"/>
</dbReference>
<evidence type="ECO:0000256" key="4">
    <source>
        <dbReference type="ARBA" id="ARBA00022833"/>
    </source>
</evidence>
<dbReference type="OrthoDB" id="5771769at2759"/>
<evidence type="ECO:0000256" key="1">
    <source>
        <dbReference type="ARBA" id="ARBA00004123"/>
    </source>
</evidence>
<evidence type="ECO:0000256" key="7">
    <source>
        <dbReference type="ARBA" id="ARBA00023163"/>
    </source>
</evidence>
<organism evidence="13 14">
    <name type="scientific">Candidula unifasciata</name>
    <dbReference type="NCBI Taxonomy" id="100452"/>
    <lineage>
        <taxon>Eukaryota</taxon>
        <taxon>Metazoa</taxon>
        <taxon>Spiralia</taxon>
        <taxon>Lophotrochozoa</taxon>
        <taxon>Mollusca</taxon>
        <taxon>Gastropoda</taxon>
        <taxon>Heterobranchia</taxon>
        <taxon>Euthyneura</taxon>
        <taxon>Panpulmonata</taxon>
        <taxon>Eupulmonata</taxon>
        <taxon>Stylommatophora</taxon>
        <taxon>Helicina</taxon>
        <taxon>Helicoidea</taxon>
        <taxon>Geomitridae</taxon>
        <taxon>Candidula</taxon>
    </lineage>
</organism>
<accession>A0A8S3ZDI8</accession>
<dbReference type="GO" id="GO:0004879">
    <property type="term" value="F:nuclear receptor activity"/>
    <property type="evidence" value="ECO:0007669"/>
    <property type="project" value="TreeGrafter"/>
</dbReference>
<evidence type="ECO:0000256" key="2">
    <source>
        <dbReference type="ARBA" id="ARBA00022723"/>
    </source>
</evidence>
<gene>
    <name evidence="13" type="ORF">CUNI_LOCUS10674</name>
</gene>
<evidence type="ECO:0000256" key="8">
    <source>
        <dbReference type="ARBA" id="ARBA00023170"/>
    </source>
</evidence>
<dbReference type="PROSITE" id="PS00031">
    <property type="entry name" value="NUCLEAR_REC_DBD_1"/>
    <property type="match status" value="1"/>
</dbReference>
<keyword evidence="2" id="KW-0479">Metal-binding</keyword>
<feature type="compositionally biased region" description="Polar residues" evidence="10">
    <location>
        <begin position="411"/>
        <end position="424"/>
    </location>
</feature>
<evidence type="ECO:0000256" key="9">
    <source>
        <dbReference type="ARBA" id="ARBA00023242"/>
    </source>
</evidence>
<dbReference type="SUPFAM" id="SSF48508">
    <property type="entry name" value="Nuclear receptor ligand-binding domain"/>
    <property type="match status" value="1"/>
</dbReference>
<evidence type="ECO:0000259" key="12">
    <source>
        <dbReference type="PROSITE" id="PS51843"/>
    </source>
</evidence>
<dbReference type="SMART" id="SM00399">
    <property type="entry name" value="ZnF_C4"/>
    <property type="match status" value="2"/>
</dbReference>
<dbReference type="Gene3D" id="1.10.565.10">
    <property type="entry name" value="Retinoid X Receptor"/>
    <property type="match status" value="1"/>
</dbReference>
<comment type="caution">
    <text evidence="13">The sequence shown here is derived from an EMBL/GenBank/DDBJ whole genome shotgun (WGS) entry which is preliminary data.</text>
</comment>
<dbReference type="GO" id="GO:0005634">
    <property type="term" value="C:nucleus"/>
    <property type="evidence" value="ECO:0007669"/>
    <property type="project" value="UniProtKB-SubCell"/>
</dbReference>
<feature type="region of interest" description="Disordered" evidence="10">
    <location>
        <begin position="175"/>
        <end position="195"/>
    </location>
</feature>
<feature type="domain" description="Nuclear receptor" evidence="11">
    <location>
        <begin position="307"/>
        <end position="384"/>
    </location>
</feature>
<dbReference type="PROSITE" id="PS51030">
    <property type="entry name" value="NUCLEAR_REC_DBD_2"/>
    <property type="match status" value="2"/>
</dbReference>
<name>A0A8S3ZDI8_9EUPU</name>
<reference evidence="13" key="1">
    <citation type="submission" date="2021-04" db="EMBL/GenBank/DDBJ databases">
        <authorList>
            <consortium name="Molecular Ecology Group"/>
        </authorList>
    </citation>
    <scope>NUCLEOTIDE SEQUENCE</scope>
</reference>
<evidence type="ECO:0000256" key="5">
    <source>
        <dbReference type="ARBA" id="ARBA00023015"/>
    </source>
</evidence>
<dbReference type="InterPro" id="IPR035500">
    <property type="entry name" value="NHR-like_dom_sf"/>
</dbReference>
<dbReference type="EMBL" id="CAJHNH020001957">
    <property type="protein sequence ID" value="CAG5125116.1"/>
    <property type="molecule type" value="Genomic_DNA"/>
</dbReference>
<dbReference type="PROSITE" id="PS51843">
    <property type="entry name" value="NR_LBD"/>
    <property type="match status" value="1"/>
</dbReference>
<keyword evidence="4" id="KW-0862">Zinc</keyword>
<dbReference type="GO" id="GO:0000978">
    <property type="term" value="F:RNA polymerase II cis-regulatory region sequence-specific DNA binding"/>
    <property type="evidence" value="ECO:0007669"/>
    <property type="project" value="TreeGrafter"/>
</dbReference>
<keyword evidence="3" id="KW-0863">Zinc-finger</keyword>
<dbReference type="CDD" id="cd06916">
    <property type="entry name" value="NR_DBD_like"/>
    <property type="match status" value="1"/>
</dbReference>
<evidence type="ECO:0000256" key="6">
    <source>
        <dbReference type="ARBA" id="ARBA00023125"/>
    </source>
</evidence>
<keyword evidence="5" id="KW-0805">Transcription regulation</keyword>
<feature type="compositionally biased region" description="Basic and acidic residues" evidence="10">
    <location>
        <begin position="432"/>
        <end position="441"/>
    </location>
</feature>
<dbReference type="Gene3D" id="3.30.50.10">
    <property type="entry name" value="Erythroid Transcription Factor GATA-1, subunit A"/>
    <property type="match status" value="2"/>
</dbReference>
<feature type="domain" description="NR LBD" evidence="12">
    <location>
        <begin position="858"/>
        <end position="1082"/>
    </location>
</feature>
<evidence type="ECO:0000313" key="14">
    <source>
        <dbReference type="Proteomes" id="UP000678393"/>
    </source>
</evidence>
<dbReference type="InterPro" id="IPR000536">
    <property type="entry name" value="Nucl_hrmn_rcpt_lig-bd"/>
</dbReference>
<dbReference type="CDD" id="cd07179">
    <property type="entry name" value="2DBD_NR_DBD2"/>
    <property type="match status" value="1"/>
</dbReference>
<dbReference type="PANTHER" id="PTHR45805">
    <property type="entry name" value="NUCLEAR HORMONE RECEPTOR HR3-RELATED"/>
    <property type="match status" value="1"/>
</dbReference>
<dbReference type="SMART" id="SM00430">
    <property type="entry name" value="HOLI"/>
    <property type="match status" value="1"/>
</dbReference>
<dbReference type="InterPro" id="IPR013088">
    <property type="entry name" value="Znf_NHR/GATA"/>
</dbReference>
<dbReference type="Pfam" id="PF00105">
    <property type="entry name" value="zf-C4"/>
    <property type="match status" value="2"/>
</dbReference>
<keyword evidence="7" id="KW-0804">Transcription</keyword>
<protein>
    <submittedName>
        <fullName evidence="13">Uncharacterized protein</fullName>
    </submittedName>
</protein>
<evidence type="ECO:0000256" key="10">
    <source>
        <dbReference type="SAM" id="MobiDB-lite"/>
    </source>
</evidence>
<dbReference type="AlphaFoldDB" id="A0A8S3ZDI8"/>
<keyword evidence="9" id="KW-0539">Nucleus</keyword>
<dbReference type="PANTHER" id="PTHR45805:SF2">
    <property type="entry name" value="NUCLEAR HORMONE RECEPTOR HR3-RELATED"/>
    <property type="match status" value="1"/>
</dbReference>
<keyword evidence="14" id="KW-1185">Reference proteome</keyword>
<proteinExistence type="predicted"/>
<evidence type="ECO:0000259" key="11">
    <source>
        <dbReference type="PROSITE" id="PS51030"/>
    </source>
</evidence>
<feature type="region of interest" description="Disordered" evidence="10">
    <location>
        <begin position="407"/>
        <end position="441"/>
    </location>
</feature>
<evidence type="ECO:0000256" key="3">
    <source>
        <dbReference type="ARBA" id="ARBA00022771"/>
    </source>
</evidence>
<dbReference type="PRINTS" id="PR00047">
    <property type="entry name" value="STROIDFINGER"/>
</dbReference>
<dbReference type="Proteomes" id="UP000678393">
    <property type="component" value="Unassembled WGS sequence"/>
</dbReference>
<feature type="domain" description="Nuclear receptor" evidence="11">
    <location>
        <begin position="221"/>
        <end position="297"/>
    </location>
</feature>
<dbReference type="Pfam" id="PF00104">
    <property type="entry name" value="Hormone_recep"/>
    <property type="match status" value="1"/>
</dbReference>
<keyword evidence="6" id="KW-0238">DNA-binding</keyword>
<dbReference type="InterPro" id="IPR001628">
    <property type="entry name" value="Znf_hrmn_rcpt"/>
</dbReference>